<evidence type="ECO:0000313" key="3">
    <source>
        <dbReference type="EMBL" id="XBH14749.1"/>
    </source>
</evidence>
<dbReference type="KEGG" id="epl:P4G45_06250"/>
<accession>A0AAU7DA99</accession>
<protein>
    <recommendedName>
        <fullName evidence="1">DUF6946 domain-containing protein</fullName>
    </recommendedName>
</protein>
<dbReference type="Pfam" id="PF22187">
    <property type="entry name" value="DUF6946"/>
    <property type="match status" value="1"/>
</dbReference>
<feature type="domain" description="DUF6946" evidence="1">
    <location>
        <begin position="8"/>
        <end position="220"/>
    </location>
</feature>
<dbReference type="EMBL" id="CP121195">
    <property type="protein sequence ID" value="XBH14749.1"/>
    <property type="molecule type" value="Genomic_DNA"/>
</dbReference>
<gene>
    <name evidence="2" type="ORF">P4G45_06250</name>
    <name evidence="3" type="ORF">P8936_06225</name>
</gene>
<sequence length="231" mass="25658">MIRRLHVPVTKPEDVIPHLAKQEFHWRAGYSAQELAVAWADAGNSFPASVRNVLKTAPEYAHAELVDAFFEREVELGTPGRNSQTDLMVVAGLGKELGIIAIEGKVEESFADPVSEWNTSPGKHARLERLCDTVGVRLEDASDLRYQLFHRTTSAVYEAHRYRCHHALMLVHSFSSTHRWFEDFAAFARAMGIPVDQPDKCSPAKVCEGVSLRLAWASDNVRPLPTVGVAG</sequence>
<dbReference type="EMBL" id="CP121194">
    <property type="protein sequence ID" value="XBH11321.1"/>
    <property type="molecule type" value="Genomic_DNA"/>
</dbReference>
<name>A0AAU7DA99_9BACT</name>
<organism evidence="3">
    <name type="scientific">Edaphobacter paludis</name>
    <dbReference type="NCBI Taxonomy" id="3035702"/>
    <lineage>
        <taxon>Bacteria</taxon>
        <taxon>Pseudomonadati</taxon>
        <taxon>Acidobacteriota</taxon>
        <taxon>Terriglobia</taxon>
        <taxon>Terriglobales</taxon>
        <taxon>Acidobacteriaceae</taxon>
        <taxon>Edaphobacter</taxon>
    </lineage>
</organism>
<evidence type="ECO:0000259" key="1">
    <source>
        <dbReference type="Pfam" id="PF22187"/>
    </source>
</evidence>
<reference evidence="3" key="1">
    <citation type="submission" date="2023-03" db="EMBL/GenBank/DDBJ databases">
        <title>Edaphobacter sp.</title>
        <authorList>
            <person name="Huber K.J."/>
            <person name="Papendorf J."/>
            <person name="Pilke C."/>
            <person name="Bunk B."/>
            <person name="Sproeer C."/>
            <person name="Pester M."/>
        </authorList>
    </citation>
    <scope>NUCLEOTIDE SEQUENCE</scope>
    <source>
        <strain evidence="2">DSM 109919</strain>
        <strain evidence="3">DSM 109920</strain>
    </source>
</reference>
<dbReference type="RefSeq" id="WP_348268811.1">
    <property type="nucleotide sequence ID" value="NZ_CP121194.1"/>
</dbReference>
<proteinExistence type="predicted"/>
<evidence type="ECO:0000313" key="2">
    <source>
        <dbReference type="EMBL" id="XBH11321.1"/>
    </source>
</evidence>
<dbReference type="AlphaFoldDB" id="A0AAU7DA99"/>
<dbReference type="InterPro" id="IPR054024">
    <property type="entry name" value="DUF6946"/>
</dbReference>
<accession>A0AAU7D1U3</accession>